<dbReference type="CDD" id="cd19079">
    <property type="entry name" value="AKR_EcYajO-like"/>
    <property type="match status" value="1"/>
</dbReference>
<dbReference type="EMBL" id="WTYZ01000001">
    <property type="protein sequence ID" value="MXO82577.1"/>
    <property type="molecule type" value="Genomic_DNA"/>
</dbReference>
<dbReference type="Proteomes" id="UP000460290">
    <property type="component" value="Unassembled WGS sequence"/>
</dbReference>
<dbReference type="FunFam" id="3.20.20.100:FF:000004">
    <property type="entry name" value="Oxidoreductase, aldo/keto reductase"/>
    <property type="match status" value="1"/>
</dbReference>
<gene>
    <name evidence="3" type="ORF">GRI35_04215</name>
</gene>
<comment type="caution">
    <text evidence="3">The sequence shown here is derived from an EMBL/GenBank/DDBJ whole genome shotgun (WGS) entry which is preliminary data.</text>
</comment>
<dbReference type="OrthoDB" id="7181835at2"/>
<dbReference type="Gene3D" id="3.20.20.100">
    <property type="entry name" value="NADP-dependent oxidoreductase domain"/>
    <property type="match status" value="1"/>
</dbReference>
<dbReference type="PANTHER" id="PTHR43364:SF4">
    <property type="entry name" value="NAD(P)-LINKED OXIDOREDUCTASE SUPERFAMILY PROTEIN"/>
    <property type="match status" value="1"/>
</dbReference>
<dbReference type="GO" id="GO:0005829">
    <property type="term" value="C:cytosol"/>
    <property type="evidence" value="ECO:0007669"/>
    <property type="project" value="UniProtKB-ARBA"/>
</dbReference>
<sequence>MKYTKFGNSGLTVSRLCLGCMSFGDAAADGHDWAMDEDASRPMIRQALEAGINFFDIANSYSGGTSEEITGRLLKEMSRRDEVVIATKAFFPWRRAPNTGGLSAKALMHAVDDSLRRLGTDYIDLYQIHRLDLDTPMEEILETLDAIVRSGKVRYIGASSMYAWQLMKMLHISELKGLKRFISMQNYVNLLYREEEREMLPLCADQGVAVMPWSPMARGKLTRPWDVETNRSQTDLVGKALYSQADENDRAVVDAVAELAEKRGLPMAQIALAWVLHKSEVTSPIIGATKAKHIEDAVAALDVDLSKDEIKALEASYVPHPVTGIFGMPKHDLEVSVCGEN</sequence>
<name>A0A844Z675_9SPHN</name>
<dbReference type="SUPFAM" id="SSF51430">
    <property type="entry name" value="NAD(P)-linked oxidoreductase"/>
    <property type="match status" value="1"/>
</dbReference>
<protein>
    <submittedName>
        <fullName evidence="3">Aldo/keto reductase</fullName>
    </submittedName>
</protein>
<evidence type="ECO:0000259" key="2">
    <source>
        <dbReference type="Pfam" id="PF00248"/>
    </source>
</evidence>
<keyword evidence="4" id="KW-1185">Reference proteome</keyword>
<dbReference type="AlphaFoldDB" id="A0A844Z675"/>
<accession>A0A844Z675</accession>
<dbReference type="InterPro" id="IPR023210">
    <property type="entry name" value="NADP_OxRdtase_dom"/>
</dbReference>
<reference evidence="3 4" key="1">
    <citation type="submission" date="2019-12" db="EMBL/GenBank/DDBJ databases">
        <title>Genomic-based taxomic classification of the family Erythrobacteraceae.</title>
        <authorList>
            <person name="Xu L."/>
        </authorList>
    </citation>
    <scope>NUCLEOTIDE SEQUENCE [LARGE SCALE GENOMIC DNA]</scope>
    <source>
        <strain evidence="3 4">KCTC 42006</strain>
    </source>
</reference>
<evidence type="ECO:0000313" key="3">
    <source>
        <dbReference type="EMBL" id="MXO82577.1"/>
    </source>
</evidence>
<dbReference type="InterPro" id="IPR020471">
    <property type="entry name" value="AKR"/>
</dbReference>
<dbReference type="PANTHER" id="PTHR43364">
    <property type="entry name" value="NADH-SPECIFIC METHYLGLYOXAL REDUCTASE-RELATED"/>
    <property type="match status" value="1"/>
</dbReference>
<organism evidence="3 4">
    <name type="scientific">Pontixanthobacter aestiaquae</name>
    <dbReference type="NCBI Taxonomy" id="1509367"/>
    <lineage>
        <taxon>Bacteria</taxon>
        <taxon>Pseudomonadati</taxon>
        <taxon>Pseudomonadota</taxon>
        <taxon>Alphaproteobacteria</taxon>
        <taxon>Sphingomonadales</taxon>
        <taxon>Erythrobacteraceae</taxon>
        <taxon>Pontixanthobacter</taxon>
    </lineage>
</organism>
<dbReference type="GO" id="GO:0016491">
    <property type="term" value="F:oxidoreductase activity"/>
    <property type="evidence" value="ECO:0007669"/>
    <property type="project" value="UniProtKB-KW"/>
</dbReference>
<feature type="domain" description="NADP-dependent oxidoreductase" evidence="2">
    <location>
        <begin position="15"/>
        <end position="316"/>
    </location>
</feature>
<keyword evidence="1" id="KW-0560">Oxidoreductase</keyword>
<dbReference type="InterPro" id="IPR036812">
    <property type="entry name" value="NAD(P)_OxRdtase_dom_sf"/>
</dbReference>
<dbReference type="PRINTS" id="PR00069">
    <property type="entry name" value="ALDKETRDTASE"/>
</dbReference>
<proteinExistence type="predicted"/>
<dbReference type="RefSeq" id="WP_160613012.1">
    <property type="nucleotide sequence ID" value="NZ_JAUFQM010000001.1"/>
</dbReference>
<evidence type="ECO:0000256" key="1">
    <source>
        <dbReference type="ARBA" id="ARBA00023002"/>
    </source>
</evidence>
<dbReference type="InterPro" id="IPR050523">
    <property type="entry name" value="AKR_Detox_Biosynth"/>
</dbReference>
<evidence type="ECO:0000313" key="4">
    <source>
        <dbReference type="Proteomes" id="UP000460290"/>
    </source>
</evidence>
<dbReference type="Pfam" id="PF00248">
    <property type="entry name" value="Aldo_ket_red"/>
    <property type="match status" value="1"/>
</dbReference>